<evidence type="ECO:0000313" key="1">
    <source>
        <dbReference type="EMBL" id="PZE20619.1"/>
    </source>
</evidence>
<evidence type="ECO:0000313" key="2">
    <source>
        <dbReference type="Proteomes" id="UP000214746"/>
    </source>
</evidence>
<accession>A0A2W1N7M5</accession>
<dbReference type="Proteomes" id="UP000214746">
    <property type="component" value="Unassembled WGS sequence"/>
</dbReference>
<reference evidence="1" key="1">
    <citation type="submission" date="2018-06" db="EMBL/GenBank/DDBJ databases">
        <title>Paenibacillus xerothermodurans sp. nov. an extremely dry heat resistant spore forming bacterium isolated from the soil of Cape Canaveral, Florida.</title>
        <authorList>
            <person name="Seuylemezian A."/>
            <person name="Kaur N."/>
            <person name="Patil P."/>
            <person name="Patil P."/>
            <person name="Mayilraj S."/>
            <person name="Vaishampayan P."/>
        </authorList>
    </citation>
    <scope>NUCLEOTIDE SEQUENCE [LARGE SCALE GENOMIC DNA]</scope>
    <source>
        <strain evidence="1">ATCC 27380</strain>
    </source>
</reference>
<proteinExistence type="predicted"/>
<dbReference type="AlphaFoldDB" id="A0A2W1N7M5"/>
<name>A0A2W1N7M5_PAEXE</name>
<organism evidence="1 2">
    <name type="scientific">Paenibacillus xerothermodurans</name>
    <dbReference type="NCBI Taxonomy" id="1977292"/>
    <lineage>
        <taxon>Bacteria</taxon>
        <taxon>Bacillati</taxon>
        <taxon>Bacillota</taxon>
        <taxon>Bacilli</taxon>
        <taxon>Bacillales</taxon>
        <taxon>Paenibacillaceae</taxon>
        <taxon>Paenibacillus</taxon>
    </lineage>
</organism>
<comment type="caution">
    <text evidence="1">The sequence shown here is derived from an EMBL/GenBank/DDBJ whole genome shotgun (WGS) entry which is preliminary data.</text>
</comment>
<dbReference type="EMBL" id="NHRJ02000006">
    <property type="protein sequence ID" value="PZE20619.1"/>
    <property type="molecule type" value="Genomic_DNA"/>
</dbReference>
<gene>
    <name evidence="1" type="ORF">CBW46_012695</name>
</gene>
<sequence length="210" mass="22566">MPITQVATLASNNGTTWFSTASRTDAVEAAITGIASPTRALVTNVGRLFPFWPELAYYPSDASPNPQYVWESALPEEPETIWFAQAVTLTLPTVGLAITRLATADVFSDNTNTLFLEEYLSIPAVGLQLFASATPVGGAPTGAMQAASPPYEWQTVRKFSNTYLSTLPVGLPLLTTQHFVVSIEAANFPPNGPVNPAGLQYIVELYNDIL</sequence>
<dbReference type="RefSeq" id="WP_089200372.1">
    <property type="nucleotide sequence ID" value="NZ_NHRJ02000006.1"/>
</dbReference>
<dbReference type="OrthoDB" id="2617636at2"/>
<keyword evidence="2" id="KW-1185">Reference proteome</keyword>
<protein>
    <submittedName>
        <fullName evidence="1">Uncharacterized protein</fullName>
    </submittedName>
</protein>